<dbReference type="SUPFAM" id="SSF100895">
    <property type="entry name" value="Kazal-type serine protease inhibitors"/>
    <property type="match status" value="2"/>
</dbReference>
<gene>
    <name evidence="6" type="ORF">HOLleu_36309</name>
</gene>
<keyword evidence="1" id="KW-0646">Protease inhibitor</keyword>
<dbReference type="OrthoDB" id="88467at2759"/>
<dbReference type="CDD" id="cd00104">
    <property type="entry name" value="KAZAL_FS"/>
    <property type="match status" value="2"/>
</dbReference>
<keyword evidence="7" id="KW-1185">Reference proteome</keyword>
<organism evidence="6 7">
    <name type="scientific">Holothuria leucospilota</name>
    <name type="common">Black long sea cucumber</name>
    <name type="synonym">Mertensiothuria leucospilota</name>
    <dbReference type="NCBI Taxonomy" id="206669"/>
    <lineage>
        <taxon>Eukaryota</taxon>
        <taxon>Metazoa</taxon>
        <taxon>Echinodermata</taxon>
        <taxon>Eleutherozoa</taxon>
        <taxon>Echinozoa</taxon>
        <taxon>Holothuroidea</taxon>
        <taxon>Aspidochirotacea</taxon>
        <taxon>Aspidochirotida</taxon>
        <taxon>Holothuriidae</taxon>
        <taxon>Holothuria</taxon>
    </lineage>
</organism>
<sequence>MNFLLVLLLAVVPKSVIGLRRIVDGCIINCPALYAPVCGSDDKTYNNLCELTGVAVCKDSGVTKVKDRPCGVGNVIMVDSYEWAIDAPKVKIDAKSAININVIAQIARQSDAISGKNLWRVGIFGSRYVDGYGDRVGFKSQILTTKQASKRPKKGKPLKIKNIRSRFDISQIGCGELRYFCVELAKNPDSTVDFELRAGIMLDSIVTCQELECRRPSPEEEELPPTCLQACPSPQRAGGPVCGSDGQNYESLCELTKQALCHGVEVEIDYPGECLPEAIVSGMYWTANARTNVDNPRLSLLSIQFLLFNDNTGVNIEGTNLWQVSLFGSENDQGEGVRHANLEQVLDPSISSTTLVGGFPFQLEFSVPYNTSAVGCGNVRYFCLEIKRNPETSTRFILRRTSGERTIISCREVPCIPPKDKKLLFFNNIRWNVAADFFRFDEPSDLILNVSVEVAPNSEEILGGKNLWRIGVYGSRYENGDEDEKLGFNQQVLGASDSLHSPDIVPGRTLVFPLTSFQFDISAIGCGDYQYLCVVLAKGPNAKPDFEITNNANKRKVVSCRRIQCIRREVLPPPPPTALLSYLSWNLTIKAIRPDGGYNVSVAVNVVPDADTDTIRGNDLWRIGIFLSNATTGIMAMSQYQPDILDERNKAIPLVSGENLLFTELPAVLNTAGVGCPGATLQFVCIEFARGENPTPTFHLPLGPSNAAHSCRPLFCQQT</sequence>
<evidence type="ECO:0000256" key="4">
    <source>
        <dbReference type="SAM" id="SignalP"/>
    </source>
</evidence>
<dbReference type="AlphaFoldDB" id="A0A9Q0YJK5"/>
<name>A0A9Q0YJK5_HOLLE</name>
<dbReference type="PANTHER" id="PTHR10913">
    <property type="entry name" value="FOLLISTATIN-RELATED"/>
    <property type="match status" value="1"/>
</dbReference>
<feature type="domain" description="Kazal-like" evidence="5">
    <location>
        <begin position="221"/>
        <end position="276"/>
    </location>
</feature>
<dbReference type="PANTHER" id="PTHR10913:SF45">
    <property type="entry name" value="FOLLISTATIN, ISOFORM A-RELATED"/>
    <property type="match status" value="1"/>
</dbReference>
<evidence type="ECO:0000256" key="1">
    <source>
        <dbReference type="ARBA" id="ARBA00022690"/>
    </source>
</evidence>
<keyword evidence="2" id="KW-0722">Serine protease inhibitor</keyword>
<dbReference type="SMART" id="SM00280">
    <property type="entry name" value="KAZAL"/>
    <property type="match status" value="2"/>
</dbReference>
<feature type="signal peptide" evidence="4">
    <location>
        <begin position="1"/>
        <end position="18"/>
    </location>
</feature>
<accession>A0A9Q0YJK5</accession>
<evidence type="ECO:0000259" key="5">
    <source>
        <dbReference type="PROSITE" id="PS51465"/>
    </source>
</evidence>
<evidence type="ECO:0000313" key="7">
    <source>
        <dbReference type="Proteomes" id="UP001152320"/>
    </source>
</evidence>
<dbReference type="PROSITE" id="PS51465">
    <property type="entry name" value="KAZAL_2"/>
    <property type="match status" value="2"/>
</dbReference>
<reference evidence="6" key="1">
    <citation type="submission" date="2021-10" db="EMBL/GenBank/DDBJ databases">
        <title>Tropical sea cucumber genome reveals ecological adaptation and Cuvierian tubules defense mechanism.</title>
        <authorList>
            <person name="Chen T."/>
        </authorList>
    </citation>
    <scope>NUCLEOTIDE SEQUENCE</scope>
    <source>
        <strain evidence="6">Nanhai2018</strain>
        <tissue evidence="6">Muscle</tissue>
    </source>
</reference>
<dbReference type="Gene3D" id="3.30.60.30">
    <property type="match status" value="2"/>
</dbReference>
<evidence type="ECO:0000256" key="2">
    <source>
        <dbReference type="ARBA" id="ARBA00022900"/>
    </source>
</evidence>
<dbReference type="InterPro" id="IPR002350">
    <property type="entry name" value="Kazal_dom"/>
</dbReference>
<evidence type="ECO:0000256" key="3">
    <source>
        <dbReference type="ARBA" id="ARBA00023157"/>
    </source>
</evidence>
<feature type="chain" id="PRO_5040265825" description="Kazal-like domain-containing protein" evidence="4">
    <location>
        <begin position="19"/>
        <end position="719"/>
    </location>
</feature>
<proteinExistence type="predicted"/>
<keyword evidence="4" id="KW-0732">Signal</keyword>
<dbReference type="InterPro" id="IPR036058">
    <property type="entry name" value="Kazal_dom_sf"/>
</dbReference>
<protein>
    <recommendedName>
        <fullName evidence="5">Kazal-like domain-containing protein</fullName>
    </recommendedName>
</protein>
<keyword evidence="3" id="KW-1015">Disulfide bond</keyword>
<dbReference type="InterPro" id="IPR050653">
    <property type="entry name" value="Prot_Inhib_GrowthFact_Antg"/>
</dbReference>
<feature type="domain" description="Kazal-like" evidence="5">
    <location>
        <begin position="20"/>
        <end position="72"/>
    </location>
</feature>
<dbReference type="Pfam" id="PF00050">
    <property type="entry name" value="Kazal_1"/>
    <property type="match status" value="1"/>
</dbReference>
<dbReference type="Pfam" id="PF07648">
    <property type="entry name" value="Kazal_2"/>
    <property type="match status" value="1"/>
</dbReference>
<evidence type="ECO:0000313" key="6">
    <source>
        <dbReference type="EMBL" id="KAJ8023773.1"/>
    </source>
</evidence>
<dbReference type="Proteomes" id="UP001152320">
    <property type="component" value="Chromosome 19"/>
</dbReference>
<comment type="caution">
    <text evidence="6">The sequence shown here is derived from an EMBL/GenBank/DDBJ whole genome shotgun (WGS) entry which is preliminary data.</text>
</comment>
<dbReference type="GO" id="GO:0005576">
    <property type="term" value="C:extracellular region"/>
    <property type="evidence" value="ECO:0007669"/>
    <property type="project" value="TreeGrafter"/>
</dbReference>
<dbReference type="EMBL" id="JAIZAY010000019">
    <property type="protein sequence ID" value="KAJ8023773.1"/>
    <property type="molecule type" value="Genomic_DNA"/>
</dbReference>
<dbReference type="GO" id="GO:0030154">
    <property type="term" value="P:cell differentiation"/>
    <property type="evidence" value="ECO:0007669"/>
    <property type="project" value="TreeGrafter"/>
</dbReference>